<dbReference type="EMBL" id="WSZK01000010">
    <property type="protein sequence ID" value="MWG33789.1"/>
    <property type="molecule type" value="Genomic_DNA"/>
</dbReference>
<name>A0A6B0GK58_9EURY</name>
<evidence type="ECO:0000259" key="2">
    <source>
        <dbReference type="Pfam" id="PF26450"/>
    </source>
</evidence>
<dbReference type="AlphaFoldDB" id="A0A6B0GK58"/>
<feature type="domain" description="DUF8129" evidence="2">
    <location>
        <begin position="14"/>
        <end position="68"/>
    </location>
</feature>
<evidence type="ECO:0000313" key="3">
    <source>
        <dbReference type="EMBL" id="MWG33789.1"/>
    </source>
</evidence>
<gene>
    <name evidence="3" type="ORF">GQS65_04645</name>
</gene>
<evidence type="ECO:0000256" key="1">
    <source>
        <dbReference type="SAM" id="MobiDB-lite"/>
    </source>
</evidence>
<accession>A0A6B0GK58</accession>
<keyword evidence="4" id="KW-1185">Reference proteome</keyword>
<dbReference type="Pfam" id="PF26450">
    <property type="entry name" value="DUF8129"/>
    <property type="match status" value="1"/>
</dbReference>
<dbReference type="OrthoDB" id="341442at2157"/>
<sequence>MTEPLVTESSGLTPEQRLGPADPALITAGIVTIHDLETLRACVAYENQHRQRVPVLRRLAQRASELRAE</sequence>
<dbReference type="RefSeq" id="WP_158203509.1">
    <property type="nucleotide sequence ID" value="NZ_WSZK01000010.1"/>
</dbReference>
<protein>
    <recommendedName>
        <fullName evidence="2">DUF8129 domain-containing protein</fullName>
    </recommendedName>
</protein>
<dbReference type="InterPro" id="IPR058442">
    <property type="entry name" value="DUF8129"/>
</dbReference>
<dbReference type="Proteomes" id="UP000451471">
    <property type="component" value="Unassembled WGS sequence"/>
</dbReference>
<evidence type="ECO:0000313" key="4">
    <source>
        <dbReference type="Proteomes" id="UP000451471"/>
    </source>
</evidence>
<proteinExistence type="predicted"/>
<comment type="caution">
    <text evidence="3">The sequence shown here is derived from an EMBL/GenBank/DDBJ whole genome shotgun (WGS) entry which is preliminary data.</text>
</comment>
<reference evidence="3 4" key="1">
    <citation type="submission" date="2019-12" db="EMBL/GenBank/DDBJ databases">
        <title>Halocatena pleomorpha gen. nov. sp. nov., an extremely halophilic archaeon of family Halobacteriaceae isolated from saltpan soil.</title>
        <authorList>
            <person name="Pal Y."/>
            <person name="Verma A."/>
            <person name="Krishnamurthi S."/>
            <person name="Kumar P."/>
        </authorList>
    </citation>
    <scope>NUCLEOTIDE SEQUENCE [LARGE SCALE GENOMIC DNA]</scope>
    <source>
        <strain evidence="3 4">JCM 16495</strain>
    </source>
</reference>
<organism evidence="3 4">
    <name type="scientific">Halomarina oriensis</name>
    <dbReference type="NCBI Taxonomy" id="671145"/>
    <lineage>
        <taxon>Archaea</taxon>
        <taxon>Methanobacteriati</taxon>
        <taxon>Methanobacteriota</taxon>
        <taxon>Stenosarchaea group</taxon>
        <taxon>Halobacteria</taxon>
        <taxon>Halobacteriales</taxon>
        <taxon>Natronomonadaceae</taxon>
        <taxon>Halomarina</taxon>
    </lineage>
</organism>
<feature type="region of interest" description="Disordered" evidence="1">
    <location>
        <begin position="1"/>
        <end position="20"/>
    </location>
</feature>